<evidence type="ECO:0000313" key="6">
    <source>
        <dbReference type="EMBL" id="GIQ85023.1"/>
    </source>
</evidence>
<evidence type="ECO:0000313" key="7">
    <source>
        <dbReference type="Proteomes" id="UP000265618"/>
    </source>
</evidence>
<dbReference type="Pfam" id="PF00005">
    <property type="entry name" value="ABC_tran"/>
    <property type="match status" value="1"/>
</dbReference>
<keyword evidence="4" id="KW-0812">Transmembrane</keyword>
<proteinExistence type="predicted"/>
<keyword evidence="4" id="KW-0472">Membrane</keyword>
<keyword evidence="1" id="KW-0547">Nucleotide-binding</keyword>
<comment type="caution">
    <text evidence="6">The sequence shown here is derived from an EMBL/GenBank/DDBJ whole genome shotgun (WGS) entry which is preliminary data.</text>
</comment>
<reference evidence="6 7" key="1">
    <citation type="journal article" date="2018" name="PLoS ONE">
        <title>The draft genome of Kipferlia bialata reveals reductive genome evolution in fornicate parasites.</title>
        <authorList>
            <person name="Tanifuji G."/>
            <person name="Takabayashi S."/>
            <person name="Kume K."/>
            <person name="Takagi M."/>
            <person name="Nakayama T."/>
            <person name="Kamikawa R."/>
            <person name="Inagaki Y."/>
            <person name="Hashimoto T."/>
        </authorList>
    </citation>
    <scope>NUCLEOTIDE SEQUENCE [LARGE SCALE GENOMIC DNA]</scope>
    <source>
        <strain evidence="6">NY0173</strain>
    </source>
</reference>
<dbReference type="PROSITE" id="PS00211">
    <property type="entry name" value="ABC_TRANSPORTER_1"/>
    <property type="match status" value="1"/>
</dbReference>
<sequence>QSAFLLNASLKDNILFGTPYDEERYNEVLGVCCLHEDIEQLQGGDTTEIGERGVNLHQYLYHETLCLYTIGERGVNLSGGQKARVALARCLYKQPMVALLDDPLAAVDPAVASKLMKGIHSYLSQGCGTLVVMATHSVNILKHCDWVVDMDNGTMREVVHQTPEPFEEETVETIETIETVEGVTVSLDDTPVPATKESKADKAEGEGEREGEGDGALILAENRETGSVPLTVWKTFFRSLGSPLMNIIMILAYVGVQLASTSASFWLSYWTGDGLEKHTSAYLFGKGIM</sequence>
<feature type="domain" description="ABC transporter" evidence="5">
    <location>
        <begin position="70"/>
        <end position="105"/>
    </location>
</feature>
<feature type="non-terminal residue" evidence="6">
    <location>
        <position position="1"/>
    </location>
</feature>
<evidence type="ECO:0000256" key="4">
    <source>
        <dbReference type="SAM" id="Phobius"/>
    </source>
</evidence>
<evidence type="ECO:0000256" key="2">
    <source>
        <dbReference type="ARBA" id="ARBA00022840"/>
    </source>
</evidence>
<dbReference type="GO" id="GO:0016887">
    <property type="term" value="F:ATP hydrolysis activity"/>
    <property type="evidence" value="ECO:0007669"/>
    <property type="project" value="InterPro"/>
</dbReference>
<dbReference type="OrthoDB" id="6500128at2759"/>
<dbReference type="GO" id="GO:0005524">
    <property type="term" value="F:ATP binding"/>
    <property type="evidence" value="ECO:0007669"/>
    <property type="project" value="UniProtKB-KW"/>
</dbReference>
<dbReference type="SUPFAM" id="SSF52540">
    <property type="entry name" value="P-loop containing nucleoside triphosphate hydrolases"/>
    <property type="match status" value="2"/>
</dbReference>
<dbReference type="PANTHER" id="PTHR24223">
    <property type="entry name" value="ATP-BINDING CASSETTE SUB-FAMILY C"/>
    <property type="match status" value="1"/>
</dbReference>
<evidence type="ECO:0000256" key="3">
    <source>
        <dbReference type="SAM" id="MobiDB-lite"/>
    </source>
</evidence>
<dbReference type="Gene3D" id="3.40.50.300">
    <property type="entry name" value="P-loop containing nucleotide triphosphate hydrolases"/>
    <property type="match status" value="1"/>
</dbReference>
<name>A0A9K3CXA3_9EUKA</name>
<dbReference type="InterPro" id="IPR027417">
    <property type="entry name" value="P-loop_NTPase"/>
</dbReference>
<feature type="region of interest" description="Disordered" evidence="3">
    <location>
        <begin position="188"/>
        <end position="212"/>
    </location>
</feature>
<organism evidence="6 7">
    <name type="scientific">Kipferlia bialata</name>
    <dbReference type="NCBI Taxonomy" id="797122"/>
    <lineage>
        <taxon>Eukaryota</taxon>
        <taxon>Metamonada</taxon>
        <taxon>Carpediemonas-like organisms</taxon>
        <taxon>Kipferlia</taxon>
    </lineage>
</organism>
<dbReference type="GO" id="GO:0016020">
    <property type="term" value="C:membrane"/>
    <property type="evidence" value="ECO:0007669"/>
    <property type="project" value="UniProtKB-SubCell"/>
</dbReference>
<dbReference type="InterPro" id="IPR017871">
    <property type="entry name" value="ABC_transporter-like_CS"/>
</dbReference>
<dbReference type="GO" id="GO:0042626">
    <property type="term" value="F:ATPase-coupled transmembrane transporter activity"/>
    <property type="evidence" value="ECO:0007669"/>
    <property type="project" value="TreeGrafter"/>
</dbReference>
<dbReference type="InterPro" id="IPR050173">
    <property type="entry name" value="ABC_transporter_C-like"/>
</dbReference>
<feature type="transmembrane region" description="Helical" evidence="4">
    <location>
        <begin position="244"/>
        <end position="267"/>
    </location>
</feature>
<evidence type="ECO:0000259" key="5">
    <source>
        <dbReference type="Pfam" id="PF00005"/>
    </source>
</evidence>
<feature type="compositionally biased region" description="Basic and acidic residues" evidence="3">
    <location>
        <begin position="196"/>
        <end position="212"/>
    </location>
</feature>
<dbReference type="EMBL" id="BDIP01001729">
    <property type="protein sequence ID" value="GIQ85023.1"/>
    <property type="molecule type" value="Genomic_DNA"/>
</dbReference>
<accession>A0A9K3CXA3</accession>
<dbReference type="AlphaFoldDB" id="A0A9K3CXA3"/>
<keyword evidence="2" id="KW-0067">ATP-binding</keyword>
<protein>
    <recommendedName>
        <fullName evidence="5">ABC transporter domain-containing protein</fullName>
    </recommendedName>
</protein>
<evidence type="ECO:0000256" key="1">
    <source>
        <dbReference type="ARBA" id="ARBA00022741"/>
    </source>
</evidence>
<dbReference type="Proteomes" id="UP000265618">
    <property type="component" value="Unassembled WGS sequence"/>
</dbReference>
<gene>
    <name evidence="6" type="ORF">KIPB_006630</name>
</gene>
<dbReference type="InterPro" id="IPR003439">
    <property type="entry name" value="ABC_transporter-like_ATP-bd"/>
</dbReference>
<keyword evidence="7" id="KW-1185">Reference proteome</keyword>
<keyword evidence="4" id="KW-1133">Transmembrane helix</keyword>